<reference evidence="2 3" key="1">
    <citation type="submission" date="2018-06" db="EMBL/GenBank/DDBJ databases">
        <authorList>
            <consortium name="Pathogen Informatics"/>
            <person name="Doyle S."/>
        </authorList>
    </citation>
    <scope>NUCLEOTIDE SEQUENCE [LARGE SCALE GENOMIC DNA]</scope>
    <source>
        <strain evidence="2 3">NCTC9836</strain>
    </source>
</reference>
<gene>
    <name evidence="2" type="ORF">NCTC9836_01115</name>
</gene>
<evidence type="ECO:0000256" key="1">
    <source>
        <dbReference type="SAM" id="Phobius"/>
    </source>
</evidence>
<keyword evidence="3" id="KW-1185">Reference proteome</keyword>
<keyword evidence="1" id="KW-1133">Transmembrane helix</keyword>
<protein>
    <submittedName>
        <fullName evidence="2">Uncharacterized protein</fullName>
    </submittedName>
</protein>
<evidence type="ECO:0000313" key="3">
    <source>
        <dbReference type="Proteomes" id="UP000254664"/>
    </source>
</evidence>
<keyword evidence="1" id="KW-0812">Transmembrane</keyword>
<dbReference type="Proteomes" id="UP000254664">
    <property type="component" value="Unassembled WGS sequence"/>
</dbReference>
<name>A0A381J8P7_9CLOT</name>
<organism evidence="2 3">
    <name type="scientific">Clostridium putrefaciens</name>
    <dbReference type="NCBI Taxonomy" id="99675"/>
    <lineage>
        <taxon>Bacteria</taxon>
        <taxon>Bacillati</taxon>
        <taxon>Bacillota</taxon>
        <taxon>Clostridia</taxon>
        <taxon>Eubacteriales</taxon>
        <taxon>Clostridiaceae</taxon>
        <taxon>Clostridium</taxon>
    </lineage>
</organism>
<evidence type="ECO:0000313" key="2">
    <source>
        <dbReference type="EMBL" id="SUY46806.1"/>
    </source>
</evidence>
<accession>A0A381J8P7</accession>
<feature type="transmembrane region" description="Helical" evidence="1">
    <location>
        <begin position="12"/>
        <end position="31"/>
    </location>
</feature>
<dbReference type="AlphaFoldDB" id="A0A381J8P7"/>
<proteinExistence type="predicted"/>
<keyword evidence="1" id="KW-0472">Membrane</keyword>
<dbReference type="EMBL" id="UFWZ01000001">
    <property type="protein sequence ID" value="SUY46806.1"/>
    <property type="molecule type" value="Genomic_DNA"/>
</dbReference>
<sequence length="135" mass="15267">MNKEECCMKHKRNIIILIVVVVVGIIGYKVVSHNSYISKSGSLTISNKMESINIPGCSKKNTKYKCELQLKIESTESPYVVVKFLGDDNKEYYTENITTKGLSNIDKTFNDIKGDLRIEIDSKNAKSNVSYSVKY</sequence>